<evidence type="ECO:0000313" key="1">
    <source>
        <dbReference type="EMBL" id="GGD64326.1"/>
    </source>
</evidence>
<dbReference type="EMBL" id="BMGJ01000006">
    <property type="protein sequence ID" value="GGD64326.1"/>
    <property type="molecule type" value="Genomic_DNA"/>
</dbReference>
<organism evidence="1 2">
    <name type="scientific">Lacimicrobium alkaliphilum</name>
    <dbReference type="NCBI Taxonomy" id="1526571"/>
    <lineage>
        <taxon>Bacteria</taxon>
        <taxon>Pseudomonadati</taxon>
        <taxon>Pseudomonadota</taxon>
        <taxon>Gammaproteobacteria</taxon>
        <taxon>Alteromonadales</taxon>
        <taxon>Alteromonadaceae</taxon>
        <taxon>Lacimicrobium</taxon>
    </lineage>
</organism>
<name>A0ABQ1RBQ0_9ALTE</name>
<comment type="caution">
    <text evidence="1">The sequence shown here is derived from an EMBL/GenBank/DDBJ whole genome shotgun (WGS) entry which is preliminary data.</text>
</comment>
<evidence type="ECO:0000313" key="2">
    <source>
        <dbReference type="Proteomes" id="UP000614272"/>
    </source>
</evidence>
<evidence type="ECO:0008006" key="3">
    <source>
        <dbReference type="Google" id="ProtNLM"/>
    </source>
</evidence>
<reference evidence="2" key="1">
    <citation type="journal article" date="2019" name="Int. J. Syst. Evol. Microbiol.">
        <title>The Global Catalogue of Microorganisms (GCM) 10K type strain sequencing project: providing services to taxonomists for standard genome sequencing and annotation.</title>
        <authorList>
            <consortium name="The Broad Institute Genomics Platform"/>
            <consortium name="The Broad Institute Genome Sequencing Center for Infectious Disease"/>
            <person name="Wu L."/>
            <person name="Ma J."/>
        </authorList>
    </citation>
    <scope>NUCLEOTIDE SEQUENCE [LARGE SCALE GENOMIC DNA]</scope>
    <source>
        <strain evidence="2">CGMCC 1.12923</strain>
    </source>
</reference>
<dbReference type="RefSeq" id="WP_099034118.1">
    <property type="nucleotide sequence ID" value="NZ_BMGJ01000006.1"/>
</dbReference>
<gene>
    <name evidence="1" type="ORF">GCM10011357_19630</name>
</gene>
<keyword evidence="2" id="KW-1185">Reference proteome</keyword>
<protein>
    <recommendedName>
        <fullName evidence="3">HEAT repeat domain-containing protein</fullName>
    </recommendedName>
</protein>
<proteinExistence type="predicted"/>
<sequence>MIFKRLFQPGYQHPDANVRLASLERLDPAKAEHKSLLHELAFNDASTSVRLAALERLDSFAIWWKLAQTDNNERVRKVAQRRSETVLLSDNHPELPPAQRKRFVDECRNHSLLEKLLLKQWQHLPDTGLSLNILKKLNKDRLNQQVIFESDNARLAETLLESVQDPKALSRISKKHPNPQLKSQATKKLNEINQLQQLAAQTEKAARLTLSKMQVLSHEATDAEFKRRYIDLKQEFEKQKLHLLSVSVQQDLQGKYTALLKRLDDKHL</sequence>
<accession>A0ABQ1RBQ0</accession>
<dbReference type="Proteomes" id="UP000614272">
    <property type="component" value="Unassembled WGS sequence"/>
</dbReference>